<evidence type="ECO:0000313" key="3">
    <source>
        <dbReference type="Proteomes" id="UP000799771"/>
    </source>
</evidence>
<dbReference type="InterPro" id="IPR010730">
    <property type="entry name" value="HET"/>
</dbReference>
<organism evidence="2 3">
    <name type="scientific">Dothidotthia symphoricarpi CBS 119687</name>
    <dbReference type="NCBI Taxonomy" id="1392245"/>
    <lineage>
        <taxon>Eukaryota</taxon>
        <taxon>Fungi</taxon>
        <taxon>Dikarya</taxon>
        <taxon>Ascomycota</taxon>
        <taxon>Pezizomycotina</taxon>
        <taxon>Dothideomycetes</taxon>
        <taxon>Pleosporomycetidae</taxon>
        <taxon>Pleosporales</taxon>
        <taxon>Dothidotthiaceae</taxon>
        <taxon>Dothidotthia</taxon>
    </lineage>
</organism>
<dbReference type="Proteomes" id="UP000799771">
    <property type="component" value="Unassembled WGS sequence"/>
</dbReference>
<feature type="domain" description="Heterokaryon incompatibility" evidence="1">
    <location>
        <begin position="176"/>
        <end position="325"/>
    </location>
</feature>
<reference evidence="2" key="1">
    <citation type="journal article" date="2020" name="Stud. Mycol.">
        <title>101 Dothideomycetes genomes: a test case for predicting lifestyles and emergence of pathogens.</title>
        <authorList>
            <person name="Haridas S."/>
            <person name="Albert R."/>
            <person name="Binder M."/>
            <person name="Bloem J."/>
            <person name="Labutti K."/>
            <person name="Salamov A."/>
            <person name="Andreopoulos B."/>
            <person name="Baker S."/>
            <person name="Barry K."/>
            <person name="Bills G."/>
            <person name="Bluhm B."/>
            <person name="Cannon C."/>
            <person name="Castanera R."/>
            <person name="Culley D."/>
            <person name="Daum C."/>
            <person name="Ezra D."/>
            <person name="Gonzalez J."/>
            <person name="Henrissat B."/>
            <person name="Kuo A."/>
            <person name="Liang C."/>
            <person name="Lipzen A."/>
            <person name="Lutzoni F."/>
            <person name="Magnuson J."/>
            <person name="Mondo S."/>
            <person name="Nolan M."/>
            <person name="Ohm R."/>
            <person name="Pangilinan J."/>
            <person name="Park H.-J."/>
            <person name="Ramirez L."/>
            <person name="Alfaro M."/>
            <person name="Sun H."/>
            <person name="Tritt A."/>
            <person name="Yoshinaga Y."/>
            <person name="Zwiers L.-H."/>
            <person name="Turgeon B."/>
            <person name="Goodwin S."/>
            <person name="Spatafora J."/>
            <person name="Crous P."/>
            <person name="Grigoriev I."/>
        </authorList>
    </citation>
    <scope>NUCLEOTIDE SEQUENCE</scope>
    <source>
        <strain evidence="2">CBS 119687</strain>
    </source>
</reference>
<dbReference type="PANTHER" id="PTHR33112">
    <property type="entry name" value="DOMAIN PROTEIN, PUTATIVE-RELATED"/>
    <property type="match status" value="1"/>
</dbReference>
<name>A0A6A6AEM6_9PLEO</name>
<dbReference type="AlphaFoldDB" id="A0A6A6AEM6"/>
<dbReference type="OrthoDB" id="3486565at2759"/>
<dbReference type="EMBL" id="ML977504">
    <property type="protein sequence ID" value="KAF2130270.1"/>
    <property type="molecule type" value="Genomic_DNA"/>
</dbReference>
<evidence type="ECO:0000313" key="2">
    <source>
        <dbReference type="EMBL" id="KAF2130270.1"/>
    </source>
</evidence>
<proteinExistence type="predicted"/>
<sequence>MLDQDSLCETCSSLSYEQMRTTEGQAYHTSWAALEESASLGCRLCKYFWAGSTVSVFDKTQSARLHIEKHPDDDFGVWLCLRVDNRLLKIFEVFSKPGPPTGLLGREIIGRELALDRSSDSAISKIQSWIHECESSHSQCRGRSISPLPTRVLDVSPSQDPDQVRLIEGRGLKAEYVTLSHCWGKTPPDSEDLIFTCTSRNIQTLTQSFPLSVLPTLYKDAVMMTRLLRIRYIWIDSLCIIQDSKEDWANECLQMCDVYSNTYLTISAVSCKNSLRGFVRVDQECLPLQVQLCQGYGDSKQALHIRDTFVDPAMYLTGRGWVFQELLLSPRVLHFSSIDMVFQCDTHTVFESTSVTCYGWNNHDGKRLVYGTTQHSRSTDYDKWLKIVQDYSEKKLTYETDMFPALSGIAHIVQSRTNDEYVAGLWKGDLVAGLLWSKNQWLYGPVQLSTQYLTPTWSWASSNHVDTFNTRRRKYLKLDILHAEAVPSTTNPFGEISSASLIVSGPLKRTMICDLREIPDDCVQLTSVGGSKIRFAFDIGQHKVPDLDEVWCLDCTVNKEDDIPENIHHGLTWFNAHGLVLEQVSEKKQVYKRIGVFEVFGVDVGTGGDTDWHRTGWSKTRLEII</sequence>
<keyword evidence="3" id="KW-1185">Reference proteome</keyword>
<dbReference type="GeneID" id="54405333"/>
<accession>A0A6A6AEM6</accession>
<gene>
    <name evidence="2" type="ORF">P153DRAFT_313965</name>
</gene>
<protein>
    <submittedName>
        <fullName evidence="2">HET-domain-containing protein</fullName>
    </submittedName>
</protein>
<dbReference type="Pfam" id="PF06985">
    <property type="entry name" value="HET"/>
    <property type="match status" value="1"/>
</dbReference>
<dbReference type="RefSeq" id="XP_033524657.1">
    <property type="nucleotide sequence ID" value="XM_033664901.1"/>
</dbReference>
<dbReference type="PANTHER" id="PTHR33112:SF16">
    <property type="entry name" value="HETEROKARYON INCOMPATIBILITY DOMAIN-CONTAINING PROTEIN"/>
    <property type="match status" value="1"/>
</dbReference>
<evidence type="ECO:0000259" key="1">
    <source>
        <dbReference type="Pfam" id="PF06985"/>
    </source>
</evidence>